<gene>
    <name evidence="1" type="ORF">DF3PB_70017</name>
</gene>
<organism evidence="1">
    <name type="scientific">metagenome</name>
    <dbReference type="NCBI Taxonomy" id="256318"/>
    <lineage>
        <taxon>unclassified sequences</taxon>
        <taxon>metagenomes</taxon>
    </lineage>
</organism>
<evidence type="ECO:0000313" key="1">
    <source>
        <dbReference type="EMBL" id="SUS08470.1"/>
    </source>
</evidence>
<proteinExistence type="predicted"/>
<protein>
    <submittedName>
        <fullName evidence="1">Uncharacterized protein</fullName>
    </submittedName>
</protein>
<reference evidence="1" key="1">
    <citation type="submission" date="2018-07" db="EMBL/GenBank/DDBJ databases">
        <authorList>
            <person name="Quirk P.G."/>
            <person name="Krulwich T.A."/>
        </authorList>
    </citation>
    <scope>NUCLEOTIDE SEQUENCE</scope>
</reference>
<name>A0A380TJ50_9ZZZZ</name>
<accession>A0A380TJ50</accession>
<dbReference type="AlphaFoldDB" id="A0A380TJ50"/>
<dbReference type="EMBL" id="UIDG01000623">
    <property type="protein sequence ID" value="SUS08470.1"/>
    <property type="molecule type" value="Genomic_DNA"/>
</dbReference>
<sequence>MGWDSNPRDPSQGLPVFKTGAFNRSATHPACDISALANQQRRRFTAWFTHIRGSMYSV</sequence>